<reference evidence="2" key="1">
    <citation type="submission" date="2020-05" db="EMBL/GenBank/DDBJ databases">
        <title>Mycena genomes resolve the evolution of fungal bioluminescence.</title>
        <authorList>
            <person name="Tsai I.J."/>
        </authorList>
    </citation>
    <scope>NUCLEOTIDE SEQUENCE</scope>
    <source>
        <strain evidence="2">CCC161011</strain>
    </source>
</reference>
<sequence length="357" mass="39049">MSPSIFARLVQVCWAFFRSIFYSRRRKHLSSPELPTVATNAFETNYETDSLRSWQKDKQQFLRRPSLQRASTRETQKKRHRALAPPPPEIYVEDWSSLGLNMTDFFETPSSVAGRPAAGESGVSVVSTNHSSAVATVPESDSEHLTDDTSSSSGFPPLQPNPSSEHHADDASSSPTPQPNMISEHPTTVLPDAKTKTESSLDPTAGVQEATVVAQSLTLSFSAGRYASSALSAVSGLLWDPPSFDISHSTPLPLSDVTPFLSKPPPQSTLALGLDSMAPYPDVFDFSIYMRRISRDSFCEAIELPPLGLGVKKPSDKSTRPIPERHILVVHIVTRPHIAQTFAPCFDSQSRLGKECS</sequence>
<organism evidence="2 3">
    <name type="scientific">Mycena venus</name>
    <dbReference type="NCBI Taxonomy" id="2733690"/>
    <lineage>
        <taxon>Eukaryota</taxon>
        <taxon>Fungi</taxon>
        <taxon>Dikarya</taxon>
        <taxon>Basidiomycota</taxon>
        <taxon>Agaricomycotina</taxon>
        <taxon>Agaricomycetes</taxon>
        <taxon>Agaricomycetidae</taxon>
        <taxon>Agaricales</taxon>
        <taxon>Marasmiineae</taxon>
        <taxon>Mycenaceae</taxon>
        <taxon>Mycena</taxon>
    </lineage>
</organism>
<dbReference type="OrthoDB" id="3050907at2759"/>
<gene>
    <name evidence="2" type="ORF">MVEN_01222900</name>
</gene>
<feature type="compositionally biased region" description="Polar residues" evidence="1">
    <location>
        <begin position="124"/>
        <end position="134"/>
    </location>
</feature>
<proteinExistence type="predicted"/>
<feature type="region of interest" description="Disordered" evidence="1">
    <location>
        <begin position="62"/>
        <end position="88"/>
    </location>
</feature>
<protein>
    <submittedName>
        <fullName evidence="2">Uncharacterized protein</fullName>
    </submittedName>
</protein>
<dbReference type="Proteomes" id="UP000620124">
    <property type="component" value="Unassembled WGS sequence"/>
</dbReference>
<feature type="region of interest" description="Disordered" evidence="1">
    <location>
        <begin position="111"/>
        <end position="205"/>
    </location>
</feature>
<keyword evidence="3" id="KW-1185">Reference proteome</keyword>
<evidence type="ECO:0000313" key="2">
    <source>
        <dbReference type="EMBL" id="KAF7352576.1"/>
    </source>
</evidence>
<comment type="caution">
    <text evidence="2">The sequence shown here is derived from an EMBL/GenBank/DDBJ whole genome shotgun (WGS) entry which is preliminary data.</text>
</comment>
<evidence type="ECO:0000256" key="1">
    <source>
        <dbReference type="SAM" id="MobiDB-lite"/>
    </source>
</evidence>
<dbReference type="EMBL" id="JACAZI010000009">
    <property type="protein sequence ID" value="KAF7352576.1"/>
    <property type="molecule type" value="Genomic_DNA"/>
</dbReference>
<dbReference type="AlphaFoldDB" id="A0A8H6Y5H5"/>
<evidence type="ECO:0000313" key="3">
    <source>
        <dbReference type="Proteomes" id="UP000620124"/>
    </source>
</evidence>
<accession>A0A8H6Y5H5</accession>
<name>A0A8H6Y5H5_9AGAR</name>